<reference evidence="1" key="2">
    <citation type="journal article" date="2022" name="New Phytol.">
        <title>Evolutionary transition to the ectomycorrhizal habit in the genomes of a hyperdiverse lineage of mushroom-forming fungi.</title>
        <authorList>
            <person name="Looney B."/>
            <person name="Miyauchi S."/>
            <person name="Morin E."/>
            <person name="Drula E."/>
            <person name="Courty P.E."/>
            <person name="Kohler A."/>
            <person name="Kuo A."/>
            <person name="LaButti K."/>
            <person name="Pangilinan J."/>
            <person name="Lipzen A."/>
            <person name="Riley R."/>
            <person name="Andreopoulos W."/>
            <person name="He G."/>
            <person name="Johnson J."/>
            <person name="Nolan M."/>
            <person name="Tritt A."/>
            <person name="Barry K.W."/>
            <person name="Grigoriev I.V."/>
            <person name="Nagy L.G."/>
            <person name="Hibbett D."/>
            <person name="Henrissat B."/>
            <person name="Matheny P.B."/>
            <person name="Labbe J."/>
            <person name="Martin F.M."/>
        </authorList>
    </citation>
    <scope>NUCLEOTIDE SEQUENCE</scope>
    <source>
        <strain evidence="1">EC-137</strain>
    </source>
</reference>
<accession>A0ACB8QSI4</accession>
<dbReference type="Proteomes" id="UP000814128">
    <property type="component" value="Unassembled WGS sequence"/>
</dbReference>
<sequence length="519" mass="58047">MSFAQDLLILGVATTHVVLTPFAKVEESFNLHALHDILMYGIKPDALTSYDHFVFSGAVPRSFIGGLLVAATAMPFVRLANMANMLSSKLDLQIMLRLTLALCNAVSLCLLRRSVQRRFGRLTAVLFTLLTCTQFHLPFWMGRTIPNMFALLPANLAFWLLLGKERNAIRVPSSQVSMALFLFTSAGVVLRAEVTGLLIPFALQCLAEGSIAFFDLIRTGIMSGLISIAATVAIDSYFWKEWPLWPEFTSLFFNVVEGRSAEWGVSPSYTYFTSYLPKLLLGALPLSVLGTFIDSRVRAFIIPALTYIVLISGIGHKEWRFIVYTVPLFNIAAARGARALLTMRKSSLVGRLMFLAVLGVIGTNITYTSMATYSSMINYPGGDALVKFNDMYSSQSHVHVHISNLAAQTGASLFTQTHAPPYPTYLKFARAPDQSKDWVYNKTENLTRRELIQGPFTHLISETPIKDKDWIVSATVEGFDGWKFERSIADLFLRKGRKGLFDVLQPRKVVKLWIVERRR</sequence>
<gene>
    <name evidence="1" type="ORF">K488DRAFT_44800</name>
</gene>
<dbReference type="EMBL" id="MU273495">
    <property type="protein sequence ID" value="KAI0034769.1"/>
    <property type="molecule type" value="Genomic_DNA"/>
</dbReference>
<proteinExistence type="predicted"/>
<comment type="caution">
    <text evidence="1">The sequence shown here is derived from an EMBL/GenBank/DDBJ whole genome shotgun (WGS) entry which is preliminary data.</text>
</comment>
<reference evidence="1" key="1">
    <citation type="submission" date="2021-02" db="EMBL/GenBank/DDBJ databases">
        <authorList>
            <consortium name="DOE Joint Genome Institute"/>
            <person name="Ahrendt S."/>
            <person name="Looney B.P."/>
            <person name="Miyauchi S."/>
            <person name="Morin E."/>
            <person name="Drula E."/>
            <person name="Courty P.E."/>
            <person name="Chicoki N."/>
            <person name="Fauchery L."/>
            <person name="Kohler A."/>
            <person name="Kuo A."/>
            <person name="Labutti K."/>
            <person name="Pangilinan J."/>
            <person name="Lipzen A."/>
            <person name="Riley R."/>
            <person name="Andreopoulos W."/>
            <person name="He G."/>
            <person name="Johnson J."/>
            <person name="Barry K.W."/>
            <person name="Grigoriev I.V."/>
            <person name="Nagy L."/>
            <person name="Hibbett D."/>
            <person name="Henrissat B."/>
            <person name="Matheny P.B."/>
            <person name="Labbe J."/>
            <person name="Martin F."/>
        </authorList>
    </citation>
    <scope>NUCLEOTIDE SEQUENCE</scope>
    <source>
        <strain evidence="1">EC-137</strain>
    </source>
</reference>
<protein>
    <submittedName>
        <fullName evidence="1">Alpha-1,6-mannosyltransferase subunit</fullName>
    </submittedName>
</protein>
<keyword evidence="2" id="KW-1185">Reference proteome</keyword>
<organism evidence="1 2">
    <name type="scientific">Vararia minispora EC-137</name>
    <dbReference type="NCBI Taxonomy" id="1314806"/>
    <lineage>
        <taxon>Eukaryota</taxon>
        <taxon>Fungi</taxon>
        <taxon>Dikarya</taxon>
        <taxon>Basidiomycota</taxon>
        <taxon>Agaricomycotina</taxon>
        <taxon>Agaricomycetes</taxon>
        <taxon>Russulales</taxon>
        <taxon>Lachnocladiaceae</taxon>
        <taxon>Vararia</taxon>
    </lineage>
</organism>
<evidence type="ECO:0000313" key="1">
    <source>
        <dbReference type="EMBL" id="KAI0034769.1"/>
    </source>
</evidence>
<name>A0ACB8QSI4_9AGAM</name>
<evidence type="ECO:0000313" key="2">
    <source>
        <dbReference type="Proteomes" id="UP000814128"/>
    </source>
</evidence>